<dbReference type="PANTHER" id="PTHR47481">
    <property type="match status" value="1"/>
</dbReference>
<evidence type="ECO:0000256" key="1">
    <source>
        <dbReference type="SAM" id="MobiDB-lite"/>
    </source>
</evidence>
<feature type="region of interest" description="Disordered" evidence="1">
    <location>
        <begin position="175"/>
        <end position="196"/>
    </location>
</feature>
<accession>A0ABD1VZK7</accession>
<name>A0ABD1VZK7_9LAMI</name>
<proteinExistence type="predicted"/>
<keyword evidence="4" id="KW-1185">Reference proteome</keyword>
<dbReference type="AlphaFoldDB" id="A0ABD1VZK7"/>
<evidence type="ECO:0000313" key="3">
    <source>
        <dbReference type="EMBL" id="KAL2542762.1"/>
    </source>
</evidence>
<feature type="compositionally biased region" description="Polar residues" evidence="1">
    <location>
        <begin position="175"/>
        <end position="186"/>
    </location>
</feature>
<dbReference type="EMBL" id="JBFOLK010000001">
    <property type="protein sequence ID" value="KAL2542762.1"/>
    <property type="molecule type" value="Genomic_DNA"/>
</dbReference>
<dbReference type="Pfam" id="PF22936">
    <property type="entry name" value="Pol_BBD"/>
    <property type="match status" value="1"/>
</dbReference>
<protein>
    <recommendedName>
        <fullName evidence="2">Retrovirus-related Pol polyprotein from transposon TNT 1-94-like beta-barrel domain-containing protein</fullName>
    </recommendedName>
</protein>
<dbReference type="PANTHER" id="PTHR47481:SF31">
    <property type="entry name" value="OS01G0873500 PROTEIN"/>
    <property type="match status" value="1"/>
</dbReference>
<comment type="caution">
    <text evidence="3">The sequence shown here is derived from an EMBL/GenBank/DDBJ whole genome shotgun (WGS) entry which is preliminary data.</text>
</comment>
<feature type="domain" description="Retrovirus-related Pol polyprotein from transposon TNT 1-94-like beta-barrel" evidence="2">
    <location>
        <begin position="267"/>
        <end position="344"/>
    </location>
</feature>
<sequence length="408" mass="45834">MADFNLSNQSQNSDSNSTNQTLAHMSNLAPFSMNLTQAASLKLDKDNFLLWKKVIMPIVRGHGLEGYLLGSKVQSDFSHSSIAENQKMIHDYGSIPQHCQTYCYLEIARKKIDHTNLVTQVLAGLDEEYTPIVVQVNRRDQVSWHELSSTLMTFESSLEYLSQVRNNFGSINLTQGSPQNANSYSGRGSRCGRNSNFRDRARDRRRFGRSNEVRHLCQICGLSNHNATWCYNRFDEKYIGKRLTDQNRSLNPFAYTASPSSVEDQAWYADSGASHHVTTDKENVDQAKEYGGKKNMVVGNGNSQQISHIGSKKFDVDSDKTLILQKLLQVPKIKKNLICVSKLTVDNNVPIEFFPNGCVVKDLPTRKALVQGKLEDGLYQLNLSTHNSSTSSAIYHQPNSLILFSTPA</sequence>
<reference evidence="4" key="1">
    <citation type="submission" date="2024-07" db="EMBL/GenBank/DDBJ databases">
        <title>Two chromosome-level genome assemblies of Korean endemic species Abeliophyllum distichum and Forsythia ovata (Oleaceae).</title>
        <authorList>
            <person name="Jang H."/>
        </authorList>
    </citation>
    <scope>NUCLEOTIDE SEQUENCE [LARGE SCALE GENOMIC DNA]</scope>
</reference>
<organism evidence="3 4">
    <name type="scientific">Abeliophyllum distichum</name>
    <dbReference type="NCBI Taxonomy" id="126358"/>
    <lineage>
        <taxon>Eukaryota</taxon>
        <taxon>Viridiplantae</taxon>
        <taxon>Streptophyta</taxon>
        <taxon>Embryophyta</taxon>
        <taxon>Tracheophyta</taxon>
        <taxon>Spermatophyta</taxon>
        <taxon>Magnoliopsida</taxon>
        <taxon>eudicotyledons</taxon>
        <taxon>Gunneridae</taxon>
        <taxon>Pentapetalae</taxon>
        <taxon>asterids</taxon>
        <taxon>lamiids</taxon>
        <taxon>Lamiales</taxon>
        <taxon>Oleaceae</taxon>
        <taxon>Forsythieae</taxon>
        <taxon>Abeliophyllum</taxon>
    </lineage>
</organism>
<feature type="region of interest" description="Disordered" evidence="1">
    <location>
        <begin position="1"/>
        <end position="20"/>
    </location>
</feature>
<evidence type="ECO:0000259" key="2">
    <source>
        <dbReference type="Pfam" id="PF22936"/>
    </source>
</evidence>
<dbReference type="InterPro" id="IPR054722">
    <property type="entry name" value="PolX-like_BBD"/>
</dbReference>
<gene>
    <name evidence="3" type="ORF">Adt_03740</name>
</gene>
<evidence type="ECO:0000313" key="4">
    <source>
        <dbReference type="Proteomes" id="UP001604336"/>
    </source>
</evidence>
<dbReference type="Proteomes" id="UP001604336">
    <property type="component" value="Unassembled WGS sequence"/>
</dbReference>